<dbReference type="EMBL" id="AKFT01000011">
    <property type="protein sequence ID" value="EJF47451.1"/>
    <property type="molecule type" value="Genomic_DNA"/>
</dbReference>
<dbReference type="GO" id="GO:0030170">
    <property type="term" value="F:pyridoxal phosphate binding"/>
    <property type="evidence" value="ECO:0007669"/>
    <property type="project" value="InterPro"/>
</dbReference>
<dbReference type="Proteomes" id="UP000002941">
    <property type="component" value="Unassembled WGS sequence"/>
</dbReference>
<feature type="region of interest" description="Disordered" evidence="1">
    <location>
        <begin position="1"/>
        <end position="42"/>
    </location>
</feature>
<dbReference type="PANTHER" id="PTHR30212:SF2">
    <property type="entry name" value="PROTEIN YIIM"/>
    <property type="match status" value="1"/>
</dbReference>
<accession>J0XFF0</accession>
<dbReference type="InterPro" id="IPR052353">
    <property type="entry name" value="Benzoxazolinone_Detox_Enz"/>
</dbReference>
<dbReference type="eggNOG" id="COG2258">
    <property type="taxonomic scope" value="Bacteria"/>
</dbReference>
<dbReference type="PROSITE" id="PS51340">
    <property type="entry name" value="MOSC"/>
    <property type="match status" value="1"/>
</dbReference>
<feature type="domain" description="MOSC" evidence="2">
    <location>
        <begin position="103"/>
        <end position="244"/>
    </location>
</feature>
<evidence type="ECO:0000313" key="3">
    <source>
        <dbReference type="EMBL" id="EJF47451.1"/>
    </source>
</evidence>
<dbReference type="SUPFAM" id="SSF50800">
    <property type="entry name" value="PK beta-barrel domain-like"/>
    <property type="match status" value="1"/>
</dbReference>
<dbReference type="GO" id="GO:0003824">
    <property type="term" value="F:catalytic activity"/>
    <property type="evidence" value="ECO:0007669"/>
    <property type="project" value="InterPro"/>
</dbReference>
<feature type="compositionally biased region" description="Polar residues" evidence="1">
    <location>
        <begin position="9"/>
        <end position="31"/>
    </location>
</feature>
<evidence type="ECO:0000259" key="2">
    <source>
        <dbReference type="PROSITE" id="PS51340"/>
    </source>
</evidence>
<reference evidence="3 4" key="1">
    <citation type="submission" date="2012-05" db="EMBL/GenBank/DDBJ databases">
        <authorList>
            <person name="Harkins D.M."/>
            <person name="Madupu R."/>
            <person name="Durkin A.S."/>
            <person name="Torralba M."/>
            <person name="Methe B."/>
            <person name="Sutton G.G."/>
            <person name="Nelson K.E."/>
        </authorList>
    </citation>
    <scope>NUCLEOTIDE SEQUENCE [LARGE SCALE GENOMIC DNA]</scope>
    <source>
        <strain evidence="3 4">F0489</strain>
    </source>
</reference>
<comment type="caution">
    <text evidence="3">The sequence shown here is derived from an EMBL/GenBank/DDBJ whole genome shotgun (WGS) entry which is preliminary data.</text>
</comment>
<dbReference type="PATRIC" id="fig|1125718.3.peg.225"/>
<keyword evidence="4" id="KW-1185">Reference proteome</keyword>
<evidence type="ECO:0000256" key="1">
    <source>
        <dbReference type="SAM" id="MobiDB-lite"/>
    </source>
</evidence>
<dbReference type="PANTHER" id="PTHR30212">
    <property type="entry name" value="PROTEIN YIIM"/>
    <property type="match status" value="1"/>
</dbReference>
<gene>
    <name evidence="3" type="ORF">HMPREF1318_0696</name>
</gene>
<dbReference type="InterPro" id="IPR011037">
    <property type="entry name" value="Pyrv_Knase-like_insert_dom_sf"/>
</dbReference>
<dbReference type="Pfam" id="PF03473">
    <property type="entry name" value="MOSC"/>
    <property type="match status" value="1"/>
</dbReference>
<evidence type="ECO:0000313" key="4">
    <source>
        <dbReference type="Proteomes" id="UP000002941"/>
    </source>
</evidence>
<dbReference type="Gene3D" id="2.40.33.20">
    <property type="entry name" value="PK beta-barrel domain-like"/>
    <property type="match status" value="1"/>
</dbReference>
<organism evidence="3 4">
    <name type="scientific">Actinomyces massiliensis F0489</name>
    <dbReference type="NCBI Taxonomy" id="1125718"/>
    <lineage>
        <taxon>Bacteria</taxon>
        <taxon>Bacillati</taxon>
        <taxon>Actinomycetota</taxon>
        <taxon>Actinomycetes</taxon>
        <taxon>Actinomycetales</taxon>
        <taxon>Actinomycetaceae</taxon>
        <taxon>Actinomyces</taxon>
    </lineage>
</organism>
<sequence>MILPDDQWISGSMEGTMTDQQSDGVPVTSGSVEAAMSDDGASLGGLPLARDLNLPHAGADGRHADEPSPFRDGDLVGTLGPICVVARMRPDAGEAGESAICKAAVDGPVEVTRTGLAGDAHGDRAHHGGELKALYVMDAAEQAHWSRVLGGIEPGRLGENILIIPGELGGIDDVELGAILSFGDPADDGVRVRVTGVRNPCPTFARGVGRADWVEVFSARNRVGVYLSVLSEGAVRTGDEVRVVSSPGHRVTCTRWFAHHDPRDAQALLNSEIFGNCVIAPYTKKYVRAAAHEQVG</sequence>
<dbReference type="InterPro" id="IPR005302">
    <property type="entry name" value="MoCF_Sase_C"/>
</dbReference>
<name>J0XFF0_9ACTO</name>
<dbReference type="GO" id="GO:0030151">
    <property type="term" value="F:molybdenum ion binding"/>
    <property type="evidence" value="ECO:0007669"/>
    <property type="project" value="InterPro"/>
</dbReference>
<dbReference type="AlphaFoldDB" id="J0XFF0"/>
<proteinExistence type="predicted"/>
<protein>
    <submittedName>
        <fullName evidence="3">MOSC domain protein</fullName>
    </submittedName>
</protein>